<name>A0A7S0A443_9DINO</name>
<feature type="compositionally biased region" description="Pro residues" evidence="1">
    <location>
        <begin position="127"/>
        <end position="154"/>
    </location>
</feature>
<organism evidence="2">
    <name type="scientific">Pyrodinium bahamense</name>
    <dbReference type="NCBI Taxonomy" id="73915"/>
    <lineage>
        <taxon>Eukaryota</taxon>
        <taxon>Sar</taxon>
        <taxon>Alveolata</taxon>
        <taxon>Dinophyceae</taxon>
        <taxon>Gonyaulacales</taxon>
        <taxon>Pyrocystaceae</taxon>
        <taxon>Pyrodinium</taxon>
    </lineage>
</organism>
<feature type="compositionally biased region" description="Low complexity" evidence="1">
    <location>
        <begin position="106"/>
        <end position="116"/>
    </location>
</feature>
<gene>
    <name evidence="2" type="ORF">PBAH0796_LOCUS7447</name>
</gene>
<evidence type="ECO:0000313" key="2">
    <source>
        <dbReference type="EMBL" id="CAD8352080.1"/>
    </source>
</evidence>
<accession>A0A7S0A443</accession>
<feature type="compositionally biased region" description="Polar residues" evidence="1">
    <location>
        <begin position="1"/>
        <end position="23"/>
    </location>
</feature>
<dbReference type="EMBL" id="HBEG01012348">
    <property type="protein sequence ID" value="CAD8352080.1"/>
    <property type="molecule type" value="Transcribed_RNA"/>
</dbReference>
<feature type="region of interest" description="Disordered" evidence="1">
    <location>
        <begin position="1"/>
        <end position="29"/>
    </location>
</feature>
<reference evidence="2" key="1">
    <citation type="submission" date="2021-01" db="EMBL/GenBank/DDBJ databases">
        <authorList>
            <person name="Corre E."/>
            <person name="Pelletier E."/>
            <person name="Niang G."/>
            <person name="Scheremetjew M."/>
            <person name="Finn R."/>
            <person name="Kale V."/>
            <person name="Holt S."/>
            <person name="Cochrane G."/>
            <person name="Meng A."/>
            <person name="Brown T."/>
            <person name="Cohen L."/>
        </authorList>
    </citation>
    <scope>NUCLEOTIDE SEQUENCE</scope>
    <source>
        <strain evidence="2">Pbaha01</strain>
    </source>
</reference>
<evidence type="ECO:0000256" key="1">
    <source>
        <dbReference type="SAM" id="MobiDB-lite"/>
    </source>
</evidence>
<feature type="region of interest" description="Disordered" evidence="1">
    <location>
        <begin position="98"/>
        <end position="155"/>
    </location>
</feature>
<protein>
    <submittedName>
        <fullName evidence="2">Uncharacterized protein</fullName>
    </submittedName>
</protein>
<proteinExistence type="predicted"/>
<dbReference type="AlphaFoldDB" id="A0A7S0A443"/>
<sequence>MAQAATLRSSLPNRGSTFTTLPDASSPRPQMKCTETLLVCPALALLMQPCATVEPSKMTAAGGGIVGTSHGGLHLAASISPGGAVLASVDLPSGRAAAVRREPRGASSLATLSSSAEHPNWWQHPSQPGPLGPPAGWPGNHPLPPPQAWPPAGPVPVAAAPPFAVAAPPPQGPPAEVDAVGPTSMDEAVREVSKFDLIVAQAERRAGLPDSTHTTMAPVPADTESEKEGNALVWAAVSISTILGAGAIAYSWHLHSKNAQLEAQLKASLTEQQVQQKTEVNDAQEGYS</sequence>